<evidence type="ECO:0000256" key="6">
    <source>
        <dbReference type="HAMAP-Rule" id="MF_00337"/>
    </source>
</evidence>
<dbReference type="NCBIfam" id="TIGR01280">
    <property type="entry name" value="xseB"/>
    <property type="match status" value="1"/>
</dbReference>
<name>A0A1I2X4H4_9HYPH</name>
<keyword evidence="4 6" id="KW-0378">Hydrolase</keyword>
<dbReference type="STRING" id="582675.SAMN05192565_13236"/>
<dbReference type="Gene3D" id="1.10.287.1040">
    <property type="entry name" value="Exonuclease VII, small subunit"/>
    <property type="match status" value="1"/>
</dbReference>
<dbReference type="HAMAP" id="MF_00337">
    <property type="entry name" value="Exonuc_7_S"/>
    <property type="match status" value="1"/>
</dbReference>
<evidence type="ECO:0000256" key="5">
    <source>
        <dbReference type="ARBA" id="ARBA00022839"/>
    </source>
</evidence>
<dbReference type="RefSeq" id="WP_091975014.1">
    <property type="nucleotide sequence ID" value="NZ_FOPM01000032.1"/>
</dbReference>
<sequence length="99" mass="10412">MTSARSAAPASAGAVDEAGPDLSAIRELPFERALEQLEGIVRSLEKGDVPLDESVAIYERGEALKRHCDALLQRAEARIQKITLGADGKAAGTAPLDVD</sequence>
<dbReference type="EC" id="3.1.11.6" evidence="6"/>
<dbReference type="GO" id="GO:0005829">
    <property type="term" value="C:cytosol"/>
    <property type="evidence" value="ECO:0007669"/>
    <property type="project" value="TreeGrafter"/>
</dbReference>
<reference evidence="8" key="1">
    <citation type="submission" date="2016-10" db="EMBL/GenBank/DDBJ databases">
        <authorList>
            <person name="Varghese N."/>
            <person name="Submissions S."/>
        </authorList>
    </citation>
    <scope>NUCLEOTIDE SEQUENCE [LARGE SCALE GENOMIC DNA]</scope>
    <source>
        <strain evidence="8">Gh-105</strain>
    </source>
</reference>
<dbReference type="GO" id="GO:0006308">
    <property type="term" value="P:DNA catabolic process"/>
    <property type="evidence" value="ECO:0007669"/>
    <property type="project" value="UniProtKB-UniRule"/>
</dbReference>
<comment type="similarity">
    <text evidence="1 6">Belongs to the XseB family.</text>
</comment>
<dbReference type="InterPro" id="IPR037004">
    <property type="entry name" value="Exonuc_VII_ssu_sf"/>
</dbReference>
<evidence type="ECO:0000256" key="3">
    <source>
        <dbReference type="ARBA" id="ARBA00022722"/>
    </source>
</evidence>
<dbReference type="AlphaFoldDB" id="A0A1I2X4H4"/>
<dbReference type="Proteomes" id="UP000199229">
    <property type="component" value="Unassembled WGS sequence"/>
</dbReference>
<evidence type="ECO:0000313" key="7">
    <source>
        <dbReference type="EMBL" id="SFH08434.1"/>
    </source>
</evidence>
<dbReference type="SUPFAM" id="SSF116842">
    <property type="entry name" value="XseB-like"/>
    <property type="match status" value="1"/>
</dbReference>
<comment type="subcellular location">
    <subcellularLocation>
        <location evidence="6">Cytoplasm</location>
    </subcellularLocation>
</comment>
<dbReference type="OrthoDB" id="9808145at2"/>
<comment type="catalytic activity">
    <reaction evidence="6">
        <text>Exonucleolytic cleavage in either 5'- to 3'- or 3'- to 5'-direction to yield nucleoside 5'-phosphates.</text>
        <dbReference type="EC" id="3.1.11.6"/>
    </reaction>
</comment>
<dbReference type="Pfam" id="PF02609">
    <property type="entry name" value="Exonuc_VII_S"/>
    <property type="match status" value="1"/>
</dbReference>
<comment type="function">
    <text evidence="6">Bidirectionally degrades single-stranded DNA into large acid-insoluble oligonucleotides, which are then degraded further into small acid-soluble oligonucleotides.</text>
</comment>
<gene>
    <name evidence="6" type="primary">xseB</name>
    <name evidence="7" type="ORF">SAMN05192565_13236</name>
</gene>
<evidence type="ECO:0000313" key="8">
    <source>
        <dbReference type="Proteomes" id="UP000199229"/>
    </source>
</evidence>
<dbReference type="InterPro" id="IPR003761">
    <property type="entry name" value="Exonuc_VII_S"/>
</dbReference>
<dbReference type="PANTHER" id="PTHR34137:SF1">
    <property type="entry name" value="EXODEOXYRIBONUCLEASE 7 SMALL SUBUNIT"/>
    <property type="match status" value="1"/>
</dbReference>
<proteinExistence type="inferred from homology"/>
<organism evidence="7 8">
    <name type="scientific">Methylobacterium gossipiicola</name>
    <dbReference type="NCBI Taxonomy" id="582675"/>
    <lineage>
        <taxon>Bacteria</taxon>
        <taxon>Pseudomonadati</taxon>
        <taxon>Pseudomonadota</taxon>
        <taxon>Alphaproteobacteria</taxon>
        <taxon>Hyphomicrobiales</taxon>
        <taxon>Methylobacteriaceae</taxon>
        <taxon>Methylobacterium</taxon>
    </lineage>
</organism>
<dbReference type="EMBL" id="FOPM01000032">
    <property type="protein sequence ID" value="SFH08434.1"/>
    <property type="molecule type" value="Genomic_DNA"/>
</dbReference>
<protein>
    <recommendedName>
        <fullName evidence="6">Exodeoxyribonuclease 7 small subunit</fullName>
        <ecNumber evidence="6">3.1.11.6</ecNumber>
    </recommendedName>
    <alternativeName>
        <fullName evidence="6">Exodeoxyribonuclease VII small subunit</fullName>
        <shortName evidence="6">Exonuclease VII small subunit</shortName>
    </alternativeName>
</protein>
<comment type="subunit">
    <text evidence="6">Heterooligomer composed of large and small subunits.</text>
</comment>
<evidence type="ECO:0000256" key="4">
    <source>
        <dbReference type="ARBA" id="ARBA00022801"/>
    </source>
</evidence>
<keyword evidence="8" id="KW-1185">Reference proteome</keyword>
<keyword evidence="2 6" id="KW-0963">Cytoplasm</keyword>
<keyword evidence="5 6" id="KW-0269">Exonuclease</keyword>
<dbReference type="GO" id="GO:0009318">
    <property type="term" value="C:exodeoxyribonuclease VII complex"/>
    <property type="evidence" value="ECO:0007669"/>
    <property type="project" value="UniProtKB-UniRule"/>
</dbReference>
<dbReference type="PANTHER" id="PTHR34137">
    <property type="entry name" value="EXODEOXYRIBONUCLEASE 7 SMALL SUBUNIT"/>
    <property type="match status" value="1"/>
</dbReference>
<accession>A0A1I2X4H4</accession>
<dbReference type="NCBIfam" id="NF002139">
    <property type="entry name" value="PRK00977.1-3"/>
    <property type="match status" value="1"/>
</dbReference>
<evidence type="ECO:0000256" key="1">
    <source>
        <dbReference type="ARBA" id="ARBA00009998"/>
    </source>
</evidence>
<evidence type="ECO:0000256" key="2">
    <source>
        <dbReference type="ARBA" id="ARBA00022490"/>
    </source>
</evidence>
<dbReference type="GO" id="GO:0008855">
    <property type="term" value="F:exodeoxyribonuclease VII activity"/>
    <property type="evidence" value="ECO:0007669"/>
    <property type="project" value="UniProtKB-UniRule"/>
</dbReference>
<keyword evidence="3 6" id="KW-0540">Nuclease</keyword>